<proteinExistence type="predicted"/>
<keyword evidence="3 5" id="KW-1133">Transmembrane helix</keyword>
<feature type="domain" description="HIG1" evidence="6">
    <location>
        <begin position="89"/>
        <end position="180"/>
    </location>
</feature>
<dbReference type="KEGG" id="tgb:HG536_0A08860"/>
<evidence type="ECO:0000256" key="5">
    <source>
        <dbReference type="SAM" id="Phobius"/>
    </source>
</evidence>
<dbReference type="EMBL" id="CP059246">
    <property type="protein sequence ID" value="QLL31069.1"/>
    <property type="molecule type" value="Genomic_DNA"/>
</dbReference>
<evidence type="ECO:0000256" key="2">
    <source>
        <dbReference type="ARBA" id="ARBA00022692"/>
    </source>
</evidence>
<accession>A0A7G3ZC33</accession>
<evidence type="ECO:0000256" key="3">
    <source>
        <dbReference type="ARBA" id="ARBA00022989"/>
    </source>
</evidence>
<keyword evidence="2 5" id="KW-0812">Transmembrane</keyword>
<organism evidence="7 8">
    <name type="scientific">Torulaspora globosa</name>
    <dbReference type="NCBI Taxonomy" id="48254"/>
    <lineage>
        <taxon>Eukaryota</taxon>
        <taxon>Fungi</taxon>
        <taxon>Dikarya</taxon>
        <taxon>Ascomycota</taxon>
        <taxon>Saccharomycotina</taxon>
        <taxon>Saccharomycetes</taxon>
        <taxon>Saccharomycetales</taxon>
        <taxon>Saccharomycetaceae</taxon>
        <taxon>Torulaspora</taxon>
    </lineage>
</organism>
<dbReference type="AlphaFoldDB" id="A0A7G3ZC33"/>
<name>A0A7G3ZC33_9SACH</name>
<protein>
    <recommendedName>
        <fullName evidence="6">HIG1 domain-containing protein</fullName>
    </recommendedName>
</protein>
<evidence type="ECO:0000259" key="6">
    <source>
        <dbReference type="PROSITE" id="PS51503"/>
    </source>
</evidence>
<dbReference type="InterPro" id="IPR007667">
    <property type="entry name" value="Hypoxia_induced_domain"/>
</dbReference>
<reference evidence="7 8" key="1">
    <citation type="submission" date="2020-06" db="EMBL/GenBank/DDBJ databases">
        <title>The yeast mating-type switching endonuclease HO is a domesticated member of an unorthodox homing genetic element family.</title>
        <authorList>
            <person name="Coughlan A.Y."/>
            <person name="Lombardi L."/>
            <person name="Braun-Galleani S."/>
            <person name="Martos A.R."/>
            <person name="Galeote V."/>
            <person name="Bigey F."/>
            <person name="Dequin S."/>
            <person name="Byrne K.P."/>
            <person name="Wolfe K.H."/>
        </authorList>
    </citation>
    <scope>NUCLEOTIDE SEQUENCE [LARGE SCALE GENOMIC DNA]</scope>
    <source>
        <strain evidence="7 8">CBS764</strain>
    </source>
</reference>
<dbReference type="GO" id="GO:0033617">
    <property type="term" value="P:mitochondrial respiratory chain complex IV assembly"/>
    <property type="evidence" value="ECO:0007669"/>
    <property type="project" value="TreeGrafter"/>
</dbReference>
<evidence type="ECO:0000313" key="8">
    <source>
        <dbReference type="Proteomes" id="UP000515788"/>
    </source>
</evidence>
<evidence type="ECO:0000256" key="4">
    <source>
        <dbReference type="ARBA" id="ARBA00023136"/>
    </source>
</evidence>
<dbReference type="PANTHER" id="PTHR28018:SF3">
    <property type="entry name" value="RESPIRATORY SUPERCOMPLEX FACTOR 2, MITOCHONDRIAL"/>
    <property type="match status" value="1"/>
</dbReference>
<dbReference type="Pfam" id="PF04588">
    <property type="entry name" value="HIG_1_N"/>
    <property type="match status" value="1"/>
</dbReference>
<dbReference type="PROSITE" id="PS51503">
    <property type="entry name" value="HIG1"/>
    <property type="match status" value="1"/>
</dbReference>
<dbReference type="Proteomes" id="UP000515788">
    <property type="component" value="Chromosome 1"/>
</dbReference>
<keyword evidence="8" id="KW-1185">Reference proteome</keyword>
<comment type="subcellular location">
    <subcellularLocation>
        <location evidence="1">Mitochondrion</location>
    </subcellularLocation>
</comment>
<dbReference type="InterPro" id="IPR040153">
    <property type="entry name" value="Rcf2"/>
</dbReference>
<evidence type="ECO:0000256" key="1">
    <source>
        <dbReference type="ARBA" id="ARBA00004173"/>
    </source>
</evidence>
<gene>
    <name evidence="7" type="ORF">HG536_0A08860</name>
</gene>
<feature type="transmembrane region" description="Helical" evidence="5">
    <location>
        <begin position="20"/>
        <end position="38"/>
    </location>
</feature>
<dbReference type="GeneID" id="59324166"/>
<dbReference type="GO" id="GO:0005739">
    <property type="term" value="C:mitochondrion"/>
    <property type="evidence" value="ECO:0007669"/>
    <property type="project" value="UniProtKB-SubCell"/>
</dbReference>
<dbReference type="PANTHER" id="PTHR28018">
    <property type="entry name" value="RESPIRATORY SUPERCOMPLEX FACTOR 2, MITOCHONDRIAL"/>
    <property type="match status" value="1"/>
</dbReference>
<evidence type="ECO:0000313" key="7">
    <source>
        <dbReference type="EMBL" id="QLL31069.1"/>
    </source>
</evidence>
<dbReference type="RefSeq" id="XP_037137744.1">
    <property type="nucleotide sequence ID" value="XM_037281849.1"/>
</dbReference>
<keyword evidence="4 5" id="KW-0472">Membrane</keyword>
<dbReference type="OrthoDB" id="1915122at2759"/>
<sequence>MKILTAEEIDAHRSHTLAGGIKGAVAGLLISGAIFKFAPMRYPKFNPKAMTYSVKTALFITPPTLLTAICAEEASNKFDELMYSSGPESSQAIEEYQRWKNLPLKQKFVEGLSNHKYKIITGLWAASLYGSWVMVNRDKIMTTTQKAVQARMYAQFITVALLLASMGLSMYEQSLNPNKQKSNEQRRWDRLLEEAEKEEKAEAARKTATGFASNQERVNAKIYKYD</sequence>